<keyword evidence="4" id="KW-1185">Reference proteome</keyword>
<sequence length="263" mass="30619">MEFKDQMNRVFEIPETPKRIISLVPSQTELLVDLGLEDSIVGVTKFCIHPSDLRKKKTIVGGTKNIKIDKIKALKPDIILCNKEENTKEIVEACKQIATTHVSDIFTLDDSKELIIQYGEILSCKTAAENIVKKLDIEISNFQQFIKNTKEKKVAYFIWRNPWMVAGNNTFINHLLELNNFKNIYSNKQRYPEINLDKINKNDTLDFILLSSEPYPFKEKHISEISNYYKNSQTILVDGEMFSWYGSRLLKAFDYFIQLHRSI</sequence>
<dbReference type="Gene3D" id="3.40.50.1980">
    <property type="entry name" value="Nitrogenase molybdenum iron protein domain"/>
    <property type="match status" value="2"/>
</dbReference>
<name>A0A1B9Y2Z1_9FLAO</name>
<evidence type="ECO:0000256" key="1">
    <source>
        <dbReference type="ARBA" id="ARBA00022729"/>
    </source>
</evidence>
<dbReference type="RefSeq" id="WP_068703278.1">
    <property type="nucleotide sequence ID" value="NZ_MAKX01000001.1"/>
</dbReference>
<dbReference type="OrthoDB" id="9816357at2"/>
<dbReference type="PROSITE" id="PS50983">
    <property type="entry name" value="FE_B12_PBP"/>
    <property type="match status" value="1"/>
</dbReference>
<dbReference type="Pfam" id="PF01497">
    <property type="entry name" value="Peripla_BP_2"/>
    <property type="match status" value="1"/>
</dbReference>
<dbReference type="GO" id="GO:0071281">
    <property type="term" value="P:cellular response to iron ion"/>
    <property type="evidence" value="ECO:0007669"/>
    <property type="project" value="TreeGrafter"/>
</dbReference>
<dbReference type="InterPro" id="IPR054828">
    <property type="entry name" value="Vit_B12_bind_prot"/>
</dbReference>
<feature type="domain" description="Fe/B12 periplasmic-binding" evidence="2">
    <location>
        <begin position="19"/>
        <end position="263"/>
    </location>
</feature>
<gene>
    <name evidence="3" type="ORF">BA195_05640</name>
</gene>
<dbReference type="EMBL" id="MAKX01000001">
    <property type="protein sequence ID" value="OCK44167.1"/>
    <property type="molecule type" value="Genomic_DNA"/>
</dbReference>
<evidence type="ECO:0000313" key="4">
    <source>
        <dbReference type="Proteomes" id="UP000093186"/>
    </source>
</evidence>
<dbReference type="NCBIfam" id="NF038402">
    <property type="entry name" value="TroA_like"/>
    <property type="match status" value="1"/>
</dbReference>
<proteinExistence type="predicted"/>
<dbReference type="InterPro" id="IPR002491">
    <property type="entry name" value="ABC_transptr_periplasmic_BD"/>
</dbReference>
<dbReference type="AlphaFoldDB" id="A0A1B9Y2Z1"/>
<dbReference type="PANTHER" id="PTHR30535">
    <property type="entry name" value="VITAMIN B12-BINDING PROTEIN"/>
    <property type="match status" value="1"/>
</dbReference>
<protein>
    <submittedName>
        <fullName evidence="3">Cobalamin-binding protein</fullName>
    </submittedName>
</protein>
<evidence type="ECO:0000313" key="3">
    <source>
        <dbReference type="EMBL" id="OCK44167.1"/>
    </source>
</evidence>
<evidence type="ECO:0000259" key="2">
    <source>
        <dbReference type="PROSITE" id="PS50983"/>
    </source>
</evidence>
<dbReference type="PANTHER" id="PTHR30535:SF34">
    <property type="entry name" value="MOLYBDATE-BINDING PROTEIN MOLA"/>
    <property type="match status" value="1"/>
</dbReference>
<organism evidence="3 4">
    <name type="scientific">Tenacibaculum soleae</name>
    <dbReference type="NCBI Taxonomy" id="447689"/>
    <lineage>
        <taxon>Bacteria</taxon>
        <taxon>Pseudomonadati</taxon>
        <taxon>Bacteroidota</taxon>
        <taxon>Flavobacteriia</taxon>
        <taxon>Flavobacteriales</taxon>
        <taxon>Flavobacteriaceae</taxon>
        <taxon>Tenacibaculum</taxon>
    </lineage>
</organism>
<dbReference type="Proteomes" id="UP000093186">
    <property type="component" value="Unassembled WGS sequence"/>
</dbReference>
<dbReference type="SUPFAM" id="SSF53807">
    <property type="entry name" value="Helical backbone' metal receptor"/>
    <property type="match status" value="1"/>
</dbReference>
<reference evidence="3 4" key="1">
    <citation type="submission" date="2016-06" db="EMBL/GenBank/DDBJ databases">
        <title>Draft Genome Sequence of Tenacibaculum soleae UCD-KL19.</title>
        <authorList>
            <person name="Eisen J.A."/>
            <person name="Coil D.A."/>
            <person name="Lujan K.M."/>
        </authorList>
    </citation>
    <scope>NUCLEOTIDE SEQUENCE [LARGE SCALE GENOMIC DNA]</scope>
    <source>
        <strain evidence="3 4">UCD-KL19</strain>
    </source>
</reference>
<accession>A0A1B9Y2Z1</accession>
<comment type="caution">
    <text evidence="3">The sequence shown here is derived from an EMBL/GenBank/DDBJ whole genome shotgun (WGS) entry which is preliminary data.</text>
</comment>
<dbReference type="STRING" id="447689.BA195_05640"/>
<dbReference type="InterPro" id="IPR050902">
    <property type="entry name" value="ABC_Transporter_SBP"/>
</dbReference>
<keyword evidence="1" id="KW-0732">Signal</keyword>